<protein>
    <submittedName>
        <fullName evidence="4">Putative nucleic acid-binding Zn-ribbon protein</fullName>
    </submittedName>
</protein>
<gene>
    <name evidence="3" type="ORF">Alo02nite_56750</name>
    <name evidence="4" type="ORF">BJ964_003286</name>
</gene>
<sequence length="818" mass="85985">MALKLGELVAILRTDNRQLEKGLDDGRRKARQTGQAMEGDAATAAAGIARRWGDAGRRGGEEFTRGADGRLRDGRGRFVSAGTEFGDALSQGIGAGARVAVGSLQDVQSGLSQVAGPLGTIAPMIAGVGAAALFAAPAIGVFGGMLGSLPGIIGGLGALTGVLGLGFMGLDDAFKKTGGSGGSGGAMVDTAYQIAQAERRVRDANEEVLASQENLTRARQRAKETQDDLRRAEERAAENLRDLASDLEGAQLSQERAAMRVTEAQAEYNKALGKGDPKAIVEADLALREAKHSAKEAADRVEDLGQEQAEAAKKGVKGSDEVKAAQERHRAATDEVAAARKRERAAVEGVADAEHALAQARKSGGGGGGGGAGQAITKLAPAAEAAVRAIKKLKPAFEELRLHVQEKLFAGVGPQITKLADAWKGTLKERLGSMATTVNGIFHTAAESASKPKFIENMNTGMAAFERLVGKVGGALSGPFVDAWGRLSAAAAPFIDALGDEFSGLIKDFSTWIQEADDSGKLESFFKTAAGFFRQVMSIGKTVVGIVGELFGIIWGSAEEKNPLDSFQGALEKVRAWLADPENQKKIQDFWTKLTDYTSKFIELMEKIGPIVGPVMTVVGVAVDLAAEKIEAIKNVIGAVGDAISWVGKNAPKWWQKVKDAAGAAKDWVVGKWDAMMTWFEKLPGKISKKASGMWNGIKTAFKSAINYVIDGWNGLSFGIPGGSFMGMSWPPMRLDTPNIPRLAQGGIVPATPGGRLAVIGEGGQDEAVIPLSRLQQMLGRTVLELRSSGSAVDDFLIEILRGAIKPRGGNVQVVLGQ</sequence>
<accession>A0A7W7HEN0</accession>
<comment type="caution">
    <text evidence="4">The sequence shown here is derived from an EMBL/GenBank/DDBJ whole genome shotgun (WGS) entry which is preliminary data.</text>
</comment>
<keyword evidence="2" id="KW-0812">Transmembrane</keyword>
<evidence type="ECO:0000256" key="2">
    <source>
        <dbReference type="SAM" id="Phobius"/>
    </source>
</evidence>
<keyword evidence="6" id="KW-1185">Reference proteome</keyword>
<keyword evidence="2" id="KW-1133">Transmembrane helix</keyword>
<dbReference type="RefSeq" id="WP_188121496.1">
    <property type="nucleotide sequence ID" value="NZ_BOMP01000098.1"/>
</dbReference>
<feature type="transmembrane region" description="Helical" evidence="2">
    <location>
        <begin position="152"/>
        <end position="170"/>
    </location>
</feature>
<reference evidence="4 5" key="1">
    <citation type="submission" date="2020-08" db="EMBL/GenBank/DDBJ databases">
        <title>Sequencing the genomes of 1000 actinobacteria strains.</title>
        <authorList>
            <person name="Klenk H.-P."/>
        </authorList>
    </citation>
    <scope>NUCLEOTIDE SEQUENCE [LARGE SCALE GENOMIC DNA]</scope>
    <source>
        <strain evidence="4 5">DSM 43150</strain>
    </source>
</reference>
<feature type="region of interest" description="Disordered" evidence="1">
    <location>
        <begin position="212"/>
        <end position="232"/>
    </location>
</feature>
<feature type="compositionally biased region" description="Basic and acidic residues" evidence="1">
    <location>
        <begin position="221"/>
        <end position="232"/>
    </location>
</feature>
<dbReference type="EMBL" id="JACHNC010000001">
    <property type="protein sequence ID" value="MBB4749125.1"/>
    <property type="molecule type" value="Genomic_DNA"/>
</dbReference>
<evidence type="ECO:0000313" key="4">
    <source>
        <dbReference type="EMBL" id="MBB4749125.1"/>
    </source>
</evidence>
<dbReference type="EMBL" id="BOMP01000098">
    <property type="protein sequence ID" value="GIE42777.1"/>
    <property type="molecule type" value="Genomic_DNA"/>
</dbReference>
<keyword evidence="2" id="KW-0472">Membrane</keyword>
<evidence type="ECO:0000313" key="3">
    <source>
        <dbReference type="EMBL" id="GIE42777.1"/>
    </source>
</evidence>
<reference evidence="3 6" key="2">
    <citation type="submission" date="2021-01" db="EMBL/GenBank/DDBJ databases">
        <title>Whole genome shotgun sequence of Actinoplanes lobatus NBRC 12513.</title>
        <authorList>
            <person name="Komaki H."/>
            <person name="Tamura T."/>
        </authorList>
    </citation>
    <scope>NUCLEOTIDE SEQUENCE [LARGE SCALE GENOMIC DNA]</scope>
    <source>
        <strain evidence="3 6">NBRC 12513</strain>
    </source>
</reference>
<dbReference type="Proteomes" id="UP000631312">
    <property type="component" value="Unassembled WGS sequence"/>
</dbReference>
<dbReference type="AlphaFoldDB" id="A0A7W7HEN0"/>
<proteinExistence type="predicted"/>
<evidence type="ECO:0000256" key="1">
    <source>
        <dbReference type="SAM" id="MobiDB-lite"/>
    </source>
</evidence>
<evidence type="ECO:0000313" key="5">
    <source>
        <dbReference type="Proteomes" id="UP000590511"/>
    </source>
</evidence>
<feature type="region of interest" description="Disordered" evidence="1">
    <location>
        <begin position="311"/>
        <end position="336"/>
    </location>
</feature>
<feature type="transmembrane region" description="Helical" evidence="2">
    <location>
        <begin position="121"/>
        <end position="146"/>
    </location>
</feature>
<dbReference type="Proteomes" id="UP000590511">
    <property type="component" value="Unassembled WGS sequence"/>
</dbReference>
<name>A0A7W7HEN0_9ACTN</name>
<evidence type="ECO:0000313" key="6">
    <source>
        <dbReference type="Proteomes" id="UP000631312"/>
    </source>
</evidence>
<organism evidence="4 5">
    <name type="scientific">Actinoplanes lobatus</name>
    <dbReference type="NCBI Taxonomy" id="113568"/>
    <lineage>
        <taxon>Bacteria</taxon>
        <taxon>Bacillati</taxon>
        <taxon>Actinomycetota</taxon>
        <taxon>Actinomycetes</taxon>
        <taxon>Micromonosporales</taxon>
        <taxon>Micromonosporaceae</taxon>
        <taxon>Actinoplanes</taxon>
    </lineage>
</organism>